<dbReference type="PANTHER" id="PTHR12468:SF2">
    <property type="entry name" value="GPI MANNOSYLTRANSFERASE 2"/>
    <property type="match status" value="1"/>
</dbReference>
<evidence type="ECO:0000256" key="4">
    <source>
        <dbReference type="ARBA" id="ARBA00022676"/>
    </source>
</evidence>
<dbReference type="AlphaFoldDB" id="A0A1W1WHC4"/>
<dbReference type="GO" id="GO:0006506">
    <property type="term" value="P:GPI anchor biosynthetic process"/>
    <property type="evidence" value="ECO:0007669"/>
    <property type="project" value="UniProtKB-UniPathway"/>
</dbReference>
<feature type="transmembrane region" description="Helical" evidence="10">
    <location>
        <begin position="142"/>
        <end position="160"/>
    </location>
</feature>
<dbReference type="PANTHER" id="PTHR12468">
    <property type="entry name" value="GPI MANNOSYLTRANSFERASE 2"/>
    <property type="match status" value="1"/>
</dbReference>
<keyword evidence="6 10" id="KW-0812">Transmembrane</keyword>
<dbReference type="RefSeq" id="WP_020376105.1">
    <property type="nucleotide sequence ID" value="NZ_FWWY01000001.1"/>
</dbReference>
<keyword evidence="12" id="KW-1185">Reference proteome</keyword>
<feature type="transmembrane region" description="Helical" evidence="10">
    <location>
        <begin position="366"/>
        <end position="385"/>
    </location>
</feature>
<dbReference type="InterPro" id="IPR007315">
    <property type="entry name" value="PIG-V/Gpi18"/>
</dbReference>
<dbReference type="GO" id="GO:0016020">
    <property type="term" value="C:membrane"/>
    <property type="evidence" value="ECO:0007669"/>
    <property type="project" value="GOC"/>
</dbReference>
<evidence type="ECO:0000256" key="1">
    <source>
        <dbReference type="ARBA" id="ARBA00004477"/>
    </source>
</evidence>
<keyword evidence="9 10" id="KW-0472">Membrane</keyword>
<dbReference type="GO" id="GO:0031501">
    <property type="term" value="C:mannosyltransferase complex"/>
    <property type="evidence" value="ECO:0007669"/>
    <property type="project" value="TreeGrafter"/>
</dbReference>
<evidence type="ECO:0000256" key="6">
    <source>
        <dbReference type="ARBA" id="ARBA00022692"/>
    </source>
</evidence>
<feature type="transmembrane region" description="Helical" evidence="10">
    <location>
        <begin position="334"/>
        <end position="354"/>
    </location>
</feature>
<name>A0A1W1WHC4_SULTA</name>
<protein>
    <recommendedName>
        <fullName evidence="13">Glycosyltransferase RgtA/B/C/D-like domain-containing protein</fullName>
    </recommendedName>
</protein>
<keyword evidence="8 10" id="KW-1133">Transmembrane helix</keyword>
<dbReference type="OrthoDB" id="2379640at2"/>
<dbReference type="GO" id="GO:0000009">
    <property type="term" value="F:alpha-1,6-mannosyltransferase activity"/>
    <property type="evidence" value="ECO:0007669"/>
    <property type="project" value="InterPro"/>
</dbReference>
<evidence type="ECO:0000313" key="11">
    <source>
        <dbReference type="EMBL" id="SMC05133.1"/>
    </source>
</evidence>
<evidence type="ECO:0000256" key="9">
    <source>
        <dbReference type="ARBA" id="ARBA00023136"/>
    </source>
</evidence>
<dbReference type="UniPathway" id="UPA00196"/>
<dbReference type="EMBL" id="FWWY01000001">
    <property type="protein sequence ID" value="SMC05133.1"/>
    <property type="molecule type" value="Genomic_DNA"/>
</dbReference>
<evidence type="ECO:0000256" key="3">
    <source>
        <dbReference type="ARBA" id="ARBA00022502"/>
    </source>
</evidence>
<feature type="transmembrane region" description="Helical" evidence="10">
    <location>
        <begin position="80"/>
        <end position="101"/>
    </location>
</feature>
<feature type="transmembrane region" description="Helical" evidence="10">
    <location>
        <begin position="180"/>
        <end position="208"/>
    </location>
</feature>
<reference evidence="12" key="1">
    <citation type="submission" date="2017-04" db="EMBL/GenBank/DDBJ databases">
        <authorList>
            <person name="Varghese N."/>
            <person name="Submissions S."/>
        </authorList>
    </citation>
    <scope>NUCLEOTIDE SEQUENCE [LARGE SCALE GENOMIC DNA]</scope>
    <source>
        <strain evidence="12">DSM 9293</strain>
    </source>
</reference>
<evidence type="ECO:0000256" key="2">
    <source>
        <dbReference type="ARBA" id="ARBA00004687"/>
    </source>
</evidence>
<organism evidence="11 12">
    <name type="scientific">Sulfobacillus thermosulfidooxidans (strain DSM 9293 / VKM B-1269 / AT-1)</name>
    <dbReference type="NCBI Taxonomy" id="929705"/>
    <lineage>
        <taxon>Bacteria</taxon>
        <taxon>Bacillati</taxon>
        <taxon>Bacillota</taxon>
        <taxon>Clostridia</taxon>
        <taxon>Eubacteriales</taxon>
        <taxon>Clostridiales Family XVII. Incertae Sedis</taxon>
        <taxon>Sulfobacillus</taxon>
    </lineage>
</organism>
<feature type="transmembrane region" description="Helical" evidence="10">
    <location>
        <begin position="220"/>
        <end position="238"/>
    </location>
</feature>
<evidence type="ECO:0000313" key="12">
    <source>
        <dbReference type="Proteomes" id="UP000192660"/>
    </source>
</evidence>
<evidence type="ECO:0000256" key="8">
    <source>
        <dbReference type="ARBA" id="ARBA00022989"/>
    </source>
</evidence>
<keyword evidence="5" id="KW-0808">Transferase</keyword>
<feature type="transmembrane region" description="Helical" evidence="10">
    <location>
        <begin position="283"/>
        <end position="302"/>
    </location>
</feature>
<comment type="subcellular location">
    <subcellularLocation>
        <location evidence="1">Endoplasmic reticulum membrane</location>
        <topology evidence="1">Multi-pass membrane protein</topology>
    </subcellularLocation>
</comment>
<evidence type="ECO:0000256" key="10">
    <source>
        <dbReference type="SAM" id="Phobius"/>
    </source>
</evidence>
<evidence type="ECO:0000256" key="7">
    <source>
        <dbReference type="ARBA" id="ARBA00022824"/>
    </source>
</evidence>
<sequence>MILNRFQGWKEAWWPDKESAKELFQILVFSRIALIVAGWIGLARLPWKYYSPTFNVTTNPILLMWIRWDGLWYTGIAIHGYWFQALAFFPLYPLLTAILHWMTFLPVYVTALIVSNLGLIGFTISFYGLVRDLYGEDLAKRAVWIAIMFPTAFFMSAAYTEGLYMFLSTTVFWLAYRKKFWAAGIFGMLAALTRNEGAFTVIPILWSYYQSYGWTIKKSLWSVLLVPAGIVAFMIYQWRDFGSPLAFIAAQSYWGRQITWPWVGIFLAIKTIWHGSPLQPSTILSMIDLCAALIFMILWIFAWRRKFPVDWLAYWGILLLIDISAPDIHGRSPLLSMSRLVLILFPGFVMLGILAKHESWNRFFQWLLPMLQVTFFLIFATWHWIA</sequence>
<keyword evidence="7" id="KW-0256">Endoplasmic reticulum</keyword>
<feature type="transmembrane region" description="Helical" evidence="10">
    <location>
        <begin position="309"/>
        <end position="328"/>
    </location>
</feature>
<keyword evidence="4" id="KW-0328">Glycosyltransferase</keyword>
<dbReference type="STRING" id="28034.BFX07_14830"/>
<accession>A0A1W1WHC4</accession>
<proteinExistence type="predicted"/>
<gene>
    <name evidence="11" type="ORF">SAMN00768000_2046</name>
</gene>
<keyword evidence="3" id="KW-0337">GPI-anchor biosynthesis</keyword>
<dbReference type="GO" id="GO:0004376">
    <property type="term" value="F:GPI mannosyltransferase activity"/>
    <property type="evidence" value="ECO:0007669"/>
    <property type="project" value="InterPro"/>
</dbReference>
<feature type="transmembrane region" description="Helical" evidence="10">
    <location>
        <begin position="23"/>
        <end position="43"/>
    </location>
</feature>
<evidence type="ECO:0000256" key="5">
    <source>
        <dbReference type="ARBA" id="ARBA00022679"/>
    </source>
</evidence>
<comment type="pathway">
    <text evidence="2">Glycolipid biosynthesis; glycosylphosphatidylinositol-anchor biosynthesis.</text>
</comment>
<evidence type="ECO:0008006" key="13">
    <source>
        <dbReference type="Google" id="ProtNLM"/>
    </source>
</evidence>
<dbReference type="Proteomes" id="UP000192660">
    <property type="component" value="Unassembled WGS sequence"/>
</dbReference>
<feature type="transmembrane region" description="Helical" evidence="10">
    <location>
        <begin position="107"/>
        <end position="130"/>
    </location>
</feature>